<organism evidence="2">
    <name type="scientific">Sesamum radiatum</name>
    <name type="common">Black benniseed</name>
    <dbReference type="NCBI Taxonomy" id="300843"/>
    <lineage>
        <taxon>Eukaryota</taxon>
        <taxon>Viridiplantae</taxon>
        <taxon>Streptophyta</taxon>
        <taxon>Embryophyta</taxon>
        <taxon>Tracheophyta</taxon>
        <taxon>Spermatophyta</taxon>
        <taxon>Magnoliopsida</taxon>
        <taxon>eudicotyledons</taxon>
        <taxon>Gunneridae</taxon>
        <taxon>Pentapetalae</taxon>
        <taxon>asterids</taxon>
        <taxon>lamiids</taxon>
        <taxon>Lamiales</taxon>
        <taxon>Pedaliaceae</taxon>
        <taxon>Sesamum</taxon>
    </lineage>
</organism>
<accession>A0AAW2RBG2</accession>
<reference evidence="2" key="2">
    <citation type="journal article" date="2024" name="Plant">
        <title>Genomic evolution and insights into agronomic trait innovations of Sesamum species.</title>
        <authorList>
            <person name="Miao H."/>
            <person name="Wang L."/>
            <person name="Qu L."/>
            <person name="Liu H."/>
            <person name="Sun Y."/>
            <person name="Le M."/>
            <person name="Wang Q."/>
            <person name="Wei S."/>
            <person name="Zheng Y."/>
            <person name="Lin W."/>
            <person name="Duan Y."/>
            <person name="Cao H."/>
            <person name="Xiong S."/>
            <person name="Wang X."/>
            <person name="Wei L."/>
            <person name="Li C."/>
            <person name="Ma Q."/>
            <person name="Ju M."/>
            <person name="Zhao R."/>
            <person name="Li G."/>
            <person name="Mu C."/>
            <person name="Tian Q."/>
            <person name="Mei H."/>
            <person name="Zhang T."/>
            <person name="Gao T."/>
            <person name="Zhang H."/>
        </authorList>
    </citation>
    <scope>NUCLEOTIDE SEQUENCE</scope>
    <source>
        <strain evidence="2">G02</strain>
    </source>
</reference>
<sequence>MAETSMSVEPNEVSTSKIIQEYAAETSLEAEDNLTKLHDFPKESHVMDSEVKMAQIDGPIDLQIVRDITDHDAQELNEDSIAMINKENPMEVDPNENIEIRCSADSIQKAPVLETLGKEMEEQQPGRTSEGVSEGKGLDCIEKKTIAHECNDLLEKPSSALIETVSDSNIHHSSADDTAQTDKNQEGQMQIDSRHILPHTKCSETETAKKYLPVNFAGQYGTDDKELEPLRPLKINMSSWKQIIQRM</sequence>
<protein>
    <submittedName>
        <fullName evidence="2">Uncharacterized protein</fullName>
    </submittedName>
</protein>
<dbReference type="EMBL" id="JACGWJ010000013">
    <property type="protein sequence ID" value="KAL0377395.1"/>
    <property type="molecule type" value="Genomic_DNA"/>
</dbReference>
<feature type="region of interest" description="Disordered" evidence="1">
    <location>
        <begin position="171"/>
        <end position="198"/>
    </location>
</feature>
<dbReference type="AlphaFoldDB" id="A0AAW2RBG2"/>
<reference evidence="2" key="1">
    <citation type="submission" date="2020-06" db="EMBL/GenBank/DDBJ databases">
        <authorList>
            <person name="Li T."/>
            <person name="Hu X."/>
            <person name="Zhang T."/>
            <person name="Song X."/>
            <person name="Zhang H."/>
            <person name="Dai N."/>
            <person name="Sheng W."/>
            <person name="Hou X."/>
            <person name="Wei L."/>
        </authorList>
    </citation>
    <scope>NUCLEOTIDE SEQUENCE</scope>
    <source>
        <strain evidence="2">G02</strain>
        <tissue evidence="2">Leaf</tissue>
    </source>
</reference>
<comment type="caution">
    <text evidence="2">The sequence shown here is derived from an EMBL/GenBank/DDBJ whole genome shotgun (WGS) entry which is preliminary data.</text>
</comment>
<feature type="compositionally biased region" description="Polar residues" evidence="1">
    <location>
        <begin position="176"/>
        <end position="191"/>
    </location>
</feature>
<evidence type="ECO:0000313" key="2">
    <source>
        <dbReference type="EMBL" id="KAL0377395.1"/>
    </source>
</evidence>
<proteinExistence type="predicted"/>
<evidence type="ECO:0000256" key="1">
    <source>
        <dbReference type="SAM" id="MobiDB-lite"/>
    </source>
</evidence>
<gene>
    <name evidence="2" type="ORF">Sradi_3045000</name>
</gene>
<name>A0AAW2RBG2_SESRA</name>